<dbReference type="Gene3D" id="3.40.50.2000">
    <property type="entry name" value="Glycogen Phosphorylase B"/>
    <property type="match status" value="1"/>
</dbReference>
<dbReference type="PANTHER" id="PTHR12526:SF630">
    <property type="entry name" value="GLYCOSYLTRANSFERASE"/>
    <property type="match status" value="1"/>
</dbReference>
<keyword evidence="2" id="KW-1185">Reference proteome</keyword>
<dbReference type="PANTHER" id="PTHR12526">
    <property type="entry name" value="GLYCOSYLTRANSFERASE"/>
    <property type="match status" value="1"/>
</dbReference>
<evidence type="ECO:0000313" key="1">
    <source>
        <dbReference type="EMBL" id="WBA43068.1"/>
    </source>
</evidence>
<dbReference type="Pfam" id="PF13692">
    <property type="entry name" value="Glyco_trans_1_4"/>
    <property type="match status" value="1"/>
</dbReference>
<accession>A0ABY7LRM3</accession>
<dbReference type="EMBL" id="CP114767">
    <property type="protein sequence ID" value="WBA43068.1"/>
    <property type="molecule type" value="Genomic_DNA"/>
</dbReference>
<reference evidence="1 2" key="1">
    <citation type="submission" date="2022-12" db="EMBL/GenBank/DDBJ databases">
        <title>Hymenobacter canadensis sp. nov. isolated from lake water of the Cambridge Bay, Canada.</title>
        <authorList>
            <person name="Kim W.H."/>
            <person name="Lee Y.M."/>
        </authorList>
    </citation>
    <scope>NUCLEOTIDE SEQUENCE [LARGE SCALE GENOMIC DNA]</scope>
    <source>
        <strain evidence="1 2">PAMC 29467</strain>
    </source>
</reference>
<sequence>MQHQDVIMLCQQSWALPLGTNARSLAREFARANRVLYVQMPLDLHALLTGRHRPEVQQHLRVLRGQAEGLTEAEPNVWVLTPDCLALSVNRLPVGRVFGWANQLNAWWLARSIGRAARRLGFTQPVLLQDGIIFQGTELKRLLRPRHFVYYLRDYMLDVPYFRRHGPAVEQRLLREADLVAANSGYLADYARRQNPNSCDIGQGCVLDLYQADADHPEPADLAPILHPRIGYTGFLTTVRLDLPLLEQLARQRPDWQLVLVGPEDDDFRRSPLHQLPNVHFLGNKQPGQLPAYVQHLDACINPQLNNATTAGNYPLKIDEYLAMGKPVVATHTRTMDLFADHVLLADHADQWPALLEAALAGEVPQRAAAGIAFARSHTWAASAGRLYAALAALPEPAPELAPATAFALTPARLA</sequence>
<dbReference type="EC" id="2.4.-.-" evidence="1"/>
<protein>
    <submittedName>
        <fullName evidence="1">Glycosyltransferase</fullName>
        <ecNumber evidence="1">2.4.-.-</ecNumber>
    </submittedName>
</protein>
<dbReference type="SUPFAM" id="SSF53756">
    <property type="entry name" value="UDP-Glycosyltransferase/glycogen phosphorylase"/>
    <property type="match status" value="1"/>
</dbReference>
<keyword evidence="1" id="KW-0808">Transferase</keyword>
<dbReference type="Proteomes" id="UP001211005">
    <property type="component" value="Chromosome"/>
</dbReference>
<dbReference type="RefSeq" id="WP_269561113.1">
    <property type="nucleotide sequence ID" value="NZ_CP114767.1"/>
</dbReference>
<organism evidence="1 2">
    <name type="scientific">Hymenobacter canadensis</name>
    <dbReference type="NCBI Taxonomy" id="2999067"/>
    <lineage>
        <taxon>Bacteria</taxon>
        <taxon>Pseudomonadati</taxon>
        <taxon>Bacteroidota</taxon>
        <taxon>Cytophagia</taxon>
        <taxon>Cytophagales</taxon>
        <taxon>Hymenobacteraceae</taxon>
        <taxon>Hymenobacter</taxon>
    </lineage>
</organism>
<proteinExistence type="predicted"/>
<evidence type="ECO:0000313" key="2">
    <source>
        <dbReference type="Proteomes" id="UP001211005"/>
    </source>
</evidence>
<name>A0ABY7LRM3_9BACT</name>
<dbReference type="GO" id="GO:0016757">
    <property type="term" value="F:glycosyltransferase activity"/>
    <property type="evidence" value="ECO:0007669"/>
    <property type="project" value="UniProtKB-KW"/>
</dbReference>
<gene>
    <name evidence="1" type="ORF">O3303_05750</name>
</gene>
<keyword evidence="1" id="KW-0328">Glycosyltransferase</keyword>